<comment type="caution">
    <text evidence="1">The sequence shown here is derived from an EMBL/GenBank/DDBJ whole genome shotgun (WGS) entry which is preliminary data.</text>
</comment>
<organism evidence="1 2">
    <name type="scientific">Planifilum fimeticola</name>
    <dbReference type="NCBI Taxonomy" id="201975"/>
    <lineage>
        <taxon>Bacteria</taxon>
        <taxon>Bacillati</taxon>
        <taxon>Bacillota</taxon>
        <taxon>Bacilli</taxon>
        <taxon>Bacillales</taxon>
        <taxon>Thermoactinomycetaceae</taxon>
        <taxon>Planifilum</taxon>
    </lineage>
</organism>
<name>A0A2T0LJW7_9BACL</name>
<keyword evidence="2" id="KW-1185">Reference proteome</keyword>
<evidence type="ECO:0000313" key="2">
    <source>
        <dbReference type="Proteomes" id="UP000237797"/>
    </source>
</evidence>
<dbReference type="AlphaFoldDB" id="A0A2T0LJW7"/>
<proteinExistence type="predicted"/>
<dbReference type="Proteomes" id="UP000237797">
    <property type="component" value="Unassembled WGS sequence"/>
</dbReference>
<sequence>MPDNIVIEDGRITIVEEAKMWSKRDFERLARLAKNDPVTFLDRGFQSVKGGDKRQTRYIQLKKHKKAVEYLLANLDKFPDAKKYGISRADSDIVYMLKVPKWAPDDALETMRNVFEEQLNIKVAIRKINWGGR</sequence>
<evidence type="ECO:0000313" key="1">
    <source>
        <dbReference type="EMBL" id="PRX42794.1"/>
    </source>
</evidence>
<protein>
    <submittedName>
        <fullName evidence="1">Uncharacterized protein</fullName>
    </submittedName>
</protein>
<gene>
    <name evidence="1" type="ORF">CLV97_101285</name>
</gene>
<accession>A0A2T0LJW7</accession>
<dbReference type="EMBL" id="PVNE01000001">
    <property type="protein sequence ID" value="PRX42794.1"/>
    <property type="molecule type" value="Genomic_DNA"/>
</dbReference>
<reference evidence="1 2" key="1">
    <citation type="submission" date="2018-03" db="EMBL/GenBank/DDBJ databases">
        <title>Genomic Encyclopedia of Archaeal and Bacterial Type Strains, Phase II (KMG-II): from individual species to whole genera.</title>
        <authorList>
            <person name="Goeker M."/>
        </authorList>
    </citation>
    <scope>NUCLEOTIDE SEQUENCE [LARGE SCALE GENOMIC DNA]</scope>
    <source>
        <strain evidence="1 2">DSM 44946</strain>
    </source>
</reference>